<evidence type="ECO:0000256" key="4">
    <source>
        <dbReference type="SAM" id="MobiDB-lite"/>
    </source>
</evidence>
<keyword evidence="1" id="KW-0597">Phosphoprotein</keyword>
<feature type="compositionally biased region" description="Basic residues" evidence="4">
    <location>
        <begin position="394"/>
        <end position="408"/>
    </location>
</feature>
<feature type="region of interest" description="Disordered" evidence="4">
    <location>
        <begin position="103"/>
        <end position="335"/>
    </location>
</feature>
<feature type="compositionally biased region" description="Acidic residues" evidence="4">
    <location>
        <begin position="282"/>
        <end position="293"/>
    </location>
</feature>
<feature type="compositionally biased region" description="Basic and acidic residues" evidence="4">
    <location>
        <begin position="106"/>
        <end position="118"/>
    </location>
</feature>
<evidence type="ECO:0000313" key="6">
    <source>
        <dbReference type="EMBL" id="CAL1585966.1"/>
    </source>
</evidence>
<dbReference type="GO" id="GO:0005615">
    <property type="term" value="C:extracellular space"/>
    <property type="evidence" value="ECO:0007669"/>
    <property type="project" value="TreeGrafter"/>
</dbReference>
<dbReference type="PRINTS" id="PR00659">
    <property type="entry name" value="CHROMOGRANIN"/>
</dbReference>
<dbReference type="Proteomes" id="UP001497482">
    <property type="component" value="Chromosome 17"/>
</dbReference>
<feature type="chain" id="PRO_5043830785" description="Chromogranin B" evidence="5">
    <location>
        <begin position="23"/>
        <end position="485"/>
    </location>
</feature>
<keyword evidence="3" id="KW-0165">Cleavage on pair of basic residues</keyword>
<keyword evidence="5" id="KW-0732">Signal</keyword>
<keyword evidence="7" id="KW-1185">Reference proteome</keyword>
<feature type="signal peptide" evidence="5">
    <location>
        <begin position="1"/>
        <end position="22"/>
    </location>
</feature>
<accession>A0AAV2KA51</accession>
<reference evidence="6 7" key="1">
    <citation type="submission" date="2024-04" db="EMBL/GenBank/DDBJ databases">
        <authorList>
            <person name="Waldvogel A.-M."/>
            <person name="Schoenle A."/>
        </authorList>
    </citation>
    <scope>NUCLEOTIDE SEQUENCE [LARGE SCALE GENOMIC DNA]</scope>
</reference>
<dbReference type="PANTHER" id="PTHR10583">
    <property type="entry name" value="CHROMOGRANIN"/>
    <property type="match status" value="1"/>
</dbReference>
<dbReference type="GO" id="GO:0030141">
    <property type="term" value="C:secretory granule"/>
    <property type="evidence" value="ECO:0007669"/>
    <property type="project" value="InterPro"/>
</dbReference>
<evidence type="ECO:0000256" key="3">
    <source>
        <dbReference type="ARBA" id="ARBA00022685"/>
    </source>
</evidence>
<keyword evidence="2" id="KW-0765">Sulfation</keyword>
<evidence type="ECO:0000256" key="2">
    <source>
        <dbReference type="ARBA" id="ARBA00022641"/>
    </source>
</evidence>
<evidence type="ECO:0000256" key="1">
    <source>
        <dbReference type="ARBA" id="ARBA00022553"/>
    </source>
</evidence>
<feature type="compositionally biased region" description="Basic residues" evidence="4">
    <location>
        <begin position="223"/>
        <end position="237"/>
    </location>
</feature>
<evidence type="ECO:0008006" key="8">
    <source>
        <dbReference type="Google" id="ProtNLM"/>
    </source>
</evidence>
<protein>
    <recommendedName>
        <fullName evidence="8">Chromogranin B</fullName>
    </recommendedName>
</protein>
<feature type="compositionally biased region" description="Basic and acidic residues" evidence="4">
    <location>
        <begin position="294"/>
        <end position="312"/>
    </location>
</feature>
<sequence length="485" mass="57711">MIKMRLLFVLVSVASLLSETRALPVGKEGQREDVVTRCLVEVLSKALSKPDAKLDQECKDIIYAGVKNAPSVEKKSSDVLLAGQAEVPGTNGADVTDIGTLLKTVGETRETPEDERSQESWGLGDEGAEREKRSGWKPGRFHQRKHKRDEEGAEPDFDRSQESWGLDKRGEEEEDYEEEVDKRASWRPRYQMRKHKRDEERLGLSEWDDERSQEAWDVDKRIWKPTHRYHHKKKLRSKRGDEDEEEDGERSQESWGLDDERDKRSSWKSGRFHQRRQRRDEEVSEEAREEPDDERSQEYWDLDPREKRDWRAGRPHQRRHKRDEEFTEPDNYRSQEYWDFDMDKRDWRSGRHHQRRHKRGEEDEGERSQESWGLDKRDEEINEDEVDEMEKRIWKPTHRYHHKKRLHRRDGSSEEEEASDDEAAGDKNEVLRYLLDKRNPWMYRTSKPKRSSDAAASDKEQQLQNLAAMDMELQKIAGKLHENAA</sequence>
<feature type="compositionally biased region" description="Acidic residues" evidence="4">
    <location>
        <begin position="413"/>
        <end position="423"/>
    </location>
</feature>
<name>A0AAV2KA51_KNICA</name>
<dbReference type="PANTHER" id="PTHR10583:SF4">
    <property type="entry name" value="SECRETOGRANIN-1"/>
    <property type="match status" value="1"/>
</dbReference>
<feature type="compositionally biased region" description="Basic and acidic residues" evidence="4">
    <location>
        <begin position="366"/>
        <end position="379"/>
    </location>
</feature>
<proteinExistence type="predicted"/>
<organism evidence="6 7">
    <name type="scientific">Knipowitschia caucasica</name>
    <name type="common">Caucasian dwarf goby</name>
    <name type="synonym">Pomatoschistus caucasicus</name>
    <dbReference type="NCBI Taxonomy" id="637954"/>
    <lineage>
        <taxon>Eukaryota</taxon>
        <taxon>Metazoa</taxon>
        <taxon>Chordata</taxon>
        <taxon>Craniata</taxon>
        <taxon>Vertebrata</taxon>
        <taxon>Euteleostomi</taxon>
        <taxon>Actinopterygii</taxon>
        <taxon>Neopterygii</taxon>
        <taxon>Teleostei</taxon>
        <taxon>Neoteleostei</taxon>
        <taxon>Acanthomorphata</taxon>
        <taxon>Gobiaria</taxon>
        <taxon>Gobiiformes</taxon>
        <taxon>Gobioidei</taxon>
        <taxon>Gobiidae</taxon>
        <taxon>Gobiinae</taxon>
        <taxon>Knipowitschia</taxon>
    </lineage>
</organism>
<feature type="region of interest" description="Disordered" evidence="4">
    <location>
        <begin position="348"/>
        <end position="430"/>
    </location>
</feature>
<evidence type="ECO:0000256" key="5">
    <source>
        <dbReference type="SAM" id="SignalP"/>
    </source>
</evidence>
<evidence type="ECO:0000313" key="7">
    <source>
        <dbReference type="Proteomes" id="UP001497482"/>
    </source>
</evidence>
<dbReference type="InterPro" id="IPR001819">
    <property type="entry name" value="Chromogranin_AB"/>
</dbReference>
<gene>
    <name evidence="6" type="ORF">KC01_LOCUS16122</name>
</gene>
<dbReference type="AlphaFoldDB" id="A0AAV2KA51"/>
<feature type="compositionally biased region" description="Basic and acidic residues" evidence="4">
    <location>
        <begin position="210"/>
        <end position="222"/>
    </location>
</feature>
<feature type="compositionally biased region" description="Basic and acidic residues" evidence="4">
    <location>
        <begin position="156"/>
        <end position="171"/>
    </location>
</feature>
<dbReference type="EMBL" id="OZ035839">
    <property type="protein sequence ID" value="CAL1585966.1"/>
    <property type="molecule type" value="Genomic_DNA"/>
</dbReference>